<keyword evidence="7" id="KW-0378">Hydrolase</keyword>
<keyword evidence="4" id="KW-0227">DNA damage</keyword>
<dbReference type="SMART" id="SM00478">
    <property type="entry name" value="ENDO3c"/>
    <property type="match status" value="1"/>
</dbReference>
<dbReference type="GO" id="GO:0005737">
    <property type="term" value="C:cytoplasm"/>
    <property type="evidence" value="ECO:0007669"/>
    <property type="project" value="TreeGrafter"/>
</dbReference>
<dbReference type="GO" id="GO:0006307">
    <property type="term" value="P:DNA alkylation repair"/>
    <property type="evidence" value="ECO:0007669"/>
    <property type="project" value="TreeGrafter"/>
</dbReference>
<dbReference type="GO" id="GO:0032993">
    <property type="term" value="C:protein-DNA complex"/>
    <property type="evidence" value="ECO:0007669"/>
    <property type="project" value="TreeGrafter"/>
</dbReference>
<evidence type="ECO:0000313" key="7">
    <source>
        <dbReference type="EMBL" id="KKU50344.1"/>
    </source>
</evidence>
<keyword evidence="7" id="KW-0326">Glycosidase</keyword>
<accession>A0A0G1QZN7</accession>
<dbReference type="EMBL" id="LCNH01000022">
    <property type="protein sequence ID" value="KKU50344.1"/>
    <property type="molecule type" value="Genomic_DNA"/>
</dbReference>
<evidence type="ECO:0000256" key="1">
    <source>
        <dbReference type="ARBA" id="ARBA00000086"/>
    </source>
</evidence>
<name>A0A0G1QZN7_UNCKA</name>
<dbReference type="SUPFAM" id="SSF48150">
    <property type="entry name" value="DNA-glycosylase"/>
    <property type="match status" value="1"/>
</dbReference>
<dbReference type="Pfam" id="PF00730">
    <property type="entry name" value="HhH-GPD"/>
    <property type="match status" value="1"/>
</dbReference>
<dbReference type="FunFam" id="1.10.340.30:FF:000004">
    <property type="entry name" value="DNA-3-methyladenine glycosylase II"/>
    <property type="match status" value="1"/>
</dbReference>
<evidence type="ECO:0000256" key="2">
    <source>
        <dbReference type="ARBA" id="ARBA00010817"/>
    </source>
</evidence>
<dbReference type="GO" id="GO:0008725">
    <property type="term" value="F:DNA-3-methyladenine glycosylase activity"/>
    <property type="evidence" value="ECO:0007669"/>
    <property type="project" value="TreeGrafter"/>
</dbReference>
<dbReference type="Gene3D" id="1.10.340.30">
    <property type="entry name" value="Hypothetical protein, domain 2"/>
    <property type="match status" value="1"/>
</dbReference>
<dbReference type="GO" id="GO:0032131">
    <property type="term" value="F:alkylated DNA binding"/>
    <property type="evidence" value="ECO:0007669"/>
    <property type="project" value="TreeGrafter"/>
</dbReference>
<dbReference type="Proteomes" id="UP000034873">
    <property type="component" value="Unassembled WGS sequence"/>
</dbReference>
<organism evidence="7 8">
    <name type="scientific">candidate division WWE3 bacterium GW2011_GWC1_47_10</name>
    <dbReference type="NCBI Taxonomy" id="1619122"/>
    <lineage>
        <taxon>Bacteria</taxon>
        <taxon>Katanobacteria</taxon>
    </lineage>
</organism>
<comment type="catalytic activity">
    <reaction evidence="1">
        <text>Hydrolysis of alkylated DNA, releasing 3-methyladenine, 3-methylguanine, 7-methylguanine and 7-methyladenine.</text>
        <dbReference type="EC" id="3.2.2.21"/>
    </reaction>
</comment>
<evidence type="ECO:0000256" key="3">
    <source>
        <dbReference type="ARBA" id="ARBA00012000"/>
    </source>
</evidence>
<evidence type="ECO:0000256" key="4">
    <source>
        <dbReference type="ARBA" id="ARBA00022763"/>
    </source>
</evidence>
<feature type="domain" description="HhH-GPD" evidence="6">
    <location>
        <begin position="30"/>
        <end position="188"/>
    </location>
</feature>
<dbReference type="PANTHER" id="PTHR43003">
    <property type="entry name" value="DNA-3-METHYLADENINE GLYCOSYLASE"/>
    <property type="match status" value="1"/>
</dbReference>
<dbReference type="InterPro" id="IPR011257">
    <property type="entry name" value="DNA_glycosylase"/>
</dbReference>
<keyword evidence="5" id="KW-0234">DNA repair</keyword>
<protein>
    <recommendedName>
        <fullName evidence="3">DNA-3-methyladenine glycosylase II</fullName>
        <ecNumber evidence="3">3.2.2.21</ecNumber>
    </recommendedName>
</protein>
<dbReference type="STRING" id="1619122.UX73_C0022G0011"/>
<gene>
    <name evidence="7" type="ORF">UX73_C0022G0011</name>
</gene>
<dbReference type="Gene3D" id="1.10.1670.40">
    <property type="match status" value="1"/>
</dbReference>
<proteinExistence type="inferred from homology"/>
<comment type="caution">
    <text evidence="7">The sequence shown here is derived from an EMBL/GenBank/DDBJ whole genome shotgun (WGS) entry which is preliminary data.</text>
</comment>
<reference evidence="7 8" key="1">
    <citation type="journal article" date="2015" name="Nature">
        <title>rRNA introns, odd ribosomes, and small enigmatic genomes across a large radiation of phyla.</title>
        <authorList>
            <person name="Brown C.T."/>
            <person name="Hug L.A."/>
            <person name="Thomas B.C."/>
            <person name="Sharon I."/>
            <person name="Castelle C.J."/>
            <person name="Singh A."/>
            <person name="Wilkins M.J."/>
            <person name="Williams K.H."/>
            <person name="Banfield J.F."/>
        </authorList>
    </citation>
    <scope>NUCLEOTIDE SEQUENCE [LARGE SCALE GENOMIC DNA]</scope>
</reference>
<dbReference type="CDD" id="cd00056">
    <property type="entry name" value="ENDO3c"/>
    <property type="match status" value="1"/>
</dbReference>
<dbReference type="PANTHER" id="PTHR43003:SF5">
    <property type="entry name" value="DNA-3-METHYLADENINE GLYCOSYLASE"/>
    <property type="match status" value="1"/>
</dbReference>
<evidence type="ECO:0000259" key="6">
    <source>
        <dbReference type="SMART" id="SM00478"/>
    </source>
</evidence>
<evidence type="ECO:0000256" key="5">
    <source>
        <dbReference type="ARBA" id="ARBA00023204"/>
    </source>
</evidence>
<evidence type="ECO:0000313" key="8">
    <source>
        <dbReference type="Proteomes" id="UP000034873"/>
    </source>
</evidence>
<dbReference type="InterPro" id="IPR051912">
    <property type="entry name" value="Alkylbase_DNA_Glycosylase/TA"/>
</dbReference>
<dbReference type="AlphaFoldDB" id="A0A0G1QZN7"/>
<dbReference type="EC" id="3.2.2.21" evidence="3"/>
<comment type="similarity">
    <text evidence="2">Belongs to the alkylbase DNA glycosidase AlkA family.</text>
</comment>
<dbReference type="InterPro" id="IPR003265">
    <property type="entry name" value="HhH-GPD_domain"/>
</dbReference>
<dbReference type="GO" id="GO:0006285">
    <property type="term" value="P:base-excision repair, AP site formation"/>
    <property type="evidence" value="ECO:0007669"/>
    <property type="project" value="TreeGrafter"/>
</dbReference>
<dbReference type="GO" id="GO:0043916">
    <property type="term" value="F:DNA-7-methylguanine glycosylase activity"/>
    <property type="evidence" value="ECO:0007669"/>
    <property type="project" value="TreeGrafter"/>
</dbReference>
<sequence length="189" mass="21582">MQNLHFGEWFNPRKAKRGSDYFMALCREIVGQQLSGKAAGSIFKRFENLLGSKITPQNIIARKDQEMRDCGLSWAKVKYIKSLAQLVHDKVIDLEALPTLPDEDVVGELVKVKGIGPWTAEMFLIFTLNRENVFSFGDLGLKKGIEKVYSIKDPSKDKIAKIVNKWDPYKTYGSIALWHSLEVKITDYR</sequence>